<feature type="region of interest" description="Disordered" evidence="1">
    <location>
        <begin position="111"/>
        <end position="144"/>
    </location>
</feature>
<reference evidence="2 3" key="1">
    <citation type="submission" date="2023-03" db="EMBL/GenBank/DDBJ databases">
        <title>Whole genome sequencing of Methanotrichaceae archaeon M04Ac.</title>
        <authorList>
            <person name="Khomyakova M.A."/>
            <person name="Merkel A.Y."/>
            <person name="Slobodkin A.I."/>
        </authorList>
    </citation>
    <scope>NUCLEOTIDE SEQUENCE [LARGE SCALE GENOMIC DNA]</scope>
    <source>
        <strain evidence="2 3">M04Ac</strain>
    </source>
</reference>
<evidence type="ECO:0000313" key="2">
    <source>
        <dbReference type="EMBL" id="MDF0594039.1"/>
    </source>
</evidence>
<accession>A0ABT5XH58</accession>
<evidence type="ECO:0000313" key="3">
    <source>
        <dbReference type="Proteomes" id="UP001215956"/>
    </source>
</evidence>
<proteinExistence type="predicted"/>
<evidence type="ECO:0000256" key="1">
    <source>
        <dbReference type="SAM" id="MobiDB-lite"/>
    </source>
</evidence>
<sequence length="144" mass="15126">MARLGLVTLELMLADLRDPVYAGDLPVKMDYEKARYEASAGSDDYALDQMNGAGPDEEGDGCGCGDGGCGGKDCGGCGAEMAASMAMDPWPGAGPGSMGCPGELDFYTLSTDHVGDRDKTRDRSPRPDRKRLPWSFAPGPRIAS</sequence>
<dbReference type="RefSeq" id="WP_316969738.1">
    <property type="nucleotide sequence ID" value="NZ_JARFPL010000041.1"/>
</dbReference>
<comment type="caution">
    <text evidence="2">The sequence shown here is derived from an EMBL/GenBank/DDBJ whole genome shotgun (WGS) entry which is preliminary data.</text>
</comment>
<dbReference type="EMBL" id="JARFPL010000041">
    <property type="protein sequence ID" value="MDF0594039.1"/>
    <property type="molecule type" value="Genomic_DNA"/>
</dbReference>
<keyword evidence="3" id="KW-1185">Reference proteome</keyword>
<protein>
    <submittedName>
        <fullName evidence="2">Uncharacterized protein</fullName>
    </submittedName>
</protein>
<gene>
    <name evidence="2" type="ORF">P0O24_10655</name>
</gene>
<dbReference type="Proteomes" id="UP001215956">
    <property type="component" value="Unassembled WGS sequence"/>
</dbReference>
<name>A0ABT5XH58_9EURY</name>
<feature type="compositionally biased region" description="Basic and acidic residues" evidence="1">
    <location>
        <begin position="113"/>
        <end position="131"/>
    </location>
</feature>
<organism evidence="2 3">
    <name type="scientific">Candidatus Methanocrinis alkalitolerans</name>
    <dbReference type="NCBI Taxonomy" id="3033395"/>
    <lineage>
        <taxon>Archaea</taxon>
        <taxon>Methanobacteriati</taxon>
        <taxon>Methanobacteriota</taxon>
        <taxon>Stenosarchaea group</taxon>
        <taxon>Methanomicrobia</taxon>
        <taxon>Methanotrichales</taxon>
        <taxon>Methanotrichaceae</taxon>
        <taxon>Methanocrinis</taxon>
    </lineage>
</organism>